<dbReference type="GO" id="GO:0000226">
    <property type="term" value="P:microtubule cytoskeleton organization"/>
    <property type="evidence" value="ECO:0007669"/>
    <property type="project" value="TreeGrafter"/>
</dbReference>
<dbReference type="PANTHER" id="PTHR12658">
    <property type="entry name" value="BETA-TUBULIN COFACTOR D"/>
    <property type="match status" value="1"/>
</dbReference>
<proteinExistence type="predicted"/>
<dbReference type="Pfam" id="PF25767">
    <property type="entry name" value="ARM_TBCD_2nd"/>
    <property type="match status" value="1"/>
</dbReference>
<dbReference type="Pfam" id="PF23579">
    <property type="entry name" value="ARM_TBCD"/>
    <property type="match status" value="1"/>
</dbReference>
<sequence>MSAGEDEDLKLQRASALLLSDLERLLPRLLRKRQQGTTLGHVRHNVRTTDMQKACSLIEPFQEDPQLLDTHLKTFIPPLVTTYLETILTSTKEEPKHGFMPLSHAICHILNVFCKVRGEKVIKGFFNNEPRYLEPILKEVEASKDTSDDSETAQRQDGQPWVRRYVLLLWLSQLLLAPFPLESMSGLESSAEASIAPGLKLPDKLPGITLRVLSICMSQLQAPTKEKSAAAKLLVRICVRPDMQKIGLLDAMVSWSLSFFSEVNDDKFDIHQCLGVLSFISGLLASATNEELGPFLAATYQSCRKVLDQESLAFIKSSAVARKLIIKSLRNIVLHCLQTTAVIPGLDSTTILEEVIEFLLEALADGDTPVRYGASKALSIITLKLDADMADEVVEAILGSLTENVYWQGSTRNLSSVNPLRWHGLTLTLSQLLYRKAVQTNHLPDVLNALLLSLGFEQRSPTGGSIGTNVRDAACFGIWALARRYATADLLLVDTASIRASEHLKTLNVPQVLAIELVVAASLDPAGNIRRGSSAALQELIGRHPNTVEEGIPLVQMVDFHAVGLRQRAMCDVAIKAGDLHSLYWEALFEGLLNWRGTGSLDSDSRLFAAEAVGSLSRGRSLNVLQRMSKQVRSALAALRPRQVEERQGLVSALAALVNTARASESKAESETLYASLSGLWTLLSSDLKLEDKAFTSPALRPQFTASSICAFIGAMATFTTECFGSVNPSEIPSEEVCRLFDLCLVRHEQPVLDGIASTSPAVVLLLSKIPDANTIEFVSSWLTKLENEASYNGLRCSGHAVALGAAYANLSNLPANAEREDLQRRIVKVLTFRCTAAVAIEARIVALRALGDLLSSKSSGLYHLASDSETQIGSALHIALNDYTITERGDVGALVRLEALNTVHLAWTSGLLTSQHETCGQEIYADVLRLSLEKLDKMRVKASQVLQKTIDPGALDAGVSSKAYFLNAITLSQSSVDAVIKEAICLGFVSSAGMGSESVVQNSRMALLSFVDTLPDEEDAMQYTLVDFANCFLGLLKNNLDNDRILLPLLEVAAFLFDMHVMQRLTATSFNFRSLLSYTQKAHFKSTHVQKLHLALDIYRGLGTIPATRTDTLSKVTNMLLHPFPKIRVTAAETLWFLTQEEGLKRHDWSLPSKSLKPAVDEIKSALVANKEPRTQVNRALHDTLSKIRIRLALPRAVLQTSTKNGASTDSSLHDHNLAAPWVHVGIHNAAELGSKETGAVYHDIGMARGVEAGCFGNVRENATFEYHACFYALAEDPGQVHGSVDADRRELGASVTVVWELMFAQDTELTVISHTLPQYQSTKMAYIRHHVLEPRIFLGQFLKPLASRRACILLPSIHSCVLEMNASLGDVPTESLKLRPGSFLEALQIGAWLTNGEIVGSSPGGSIFYIIIPGHVLGNDGDAEVLVLR</sequence>
<dbReference type="InterPro" id="IPR016024">
    <property type="entry name" value="ARM-type_fold"/>
</dbReference>
<gene>
    <name evidence="5" type="ORF">yc1106_06160</name>
</gene>
<dbReference type="InterPro" id="IPR033162">
    <property type="entry name" value="TBCD"/>
</dbReference>
<feature type="domain" description="Tubulin-folding cofactor D C-terminal" evidence="3">
    <location>
        <begin position="981"/>
        <end position="1092"/>
    </location>
</feature>
<dbReference type="EMBL" id="CP089277">
    <property type="protein sequence ID" value="USP78886.1"/>
    <property type="molecule type" value="Genomic_DNA"/>
</dbReference>
<keyword evidence="6" id="KW-1185">Reference proteome</keyword>
<dbReference type="Pfam" id="PF12612">
    <property type="entry name" value="TFCD_C"/>
    <property type="match status" value="1"/>
</dbReference>
<dbReference type="InterPro" id="IPR022577">
    <property type="entry name" value="TBCD_C"/>
</dbReference>
<feature type="domain" description="Tubulin-folding cofactor D ARM repeats" evidence="4">
    <location>
        <begin position="347"/>
        <end position="552"/>
    </location>
</feature>
<dbReference type="Gene3D" id="1.25.10.10">
    <property type="entry name" value="Leucine-rich Repeat Variant"/>
    <property type="match status" value="1"/>
</dbReference>
<name>A0A9Q8ZAY7_CURCL</name>
<dbReference type="InterPro" id="IPR058033">
    <property type="entry name" value="ARM_TBCD_2nd"/>
</dbReference>
<evidence type="ECO:0000259" key="3">
    <source>
        <dbReference type="Pfam" id="PF12612"/>
    </source>
</evidence>
<dbReference type="OrthoDB" id="10253476at2759"/>
<dbReference type="PROSITE" id="PS50077">
    <property type="entry name" value="HEAT_REPEAT"/>
    <property type="match status" value="1"/>
</dbReference>
<dbReference type="SUPFAM" id="SSF48371">
    <property type="entry name" value="ARM repeat"/>
    <property type="match status" value="2"/>
</dbReference>
<dbReference type="InterPro" id="IPR011989">
    <property type="entry name" value="ARM-like"/>
</dbReference>
<evidence type="ECO:0008006" key="7">
    <source>
        <dbReference type="Google" id="ProtNLM"/>
    </source>
</evidence>
<dbReference type="Proteomes" id="UP001056012">
    <property type="component" value="Chromosome 4"/>
</dbReference>
<dbReference type="GO" id="GO:0005096">
    <property type="term" value="F:GTPase activator activity"/>
    <property type="evidence" value="ECO:0007669"/>
    <property type="project" value="InterPro"/>
</dbReference>
<dbReference type="VEuPathDB" id="FungiDB:yc1106_06160"/>
<evidence type="ECO:0000313" key="5">
    <source>
        <dbReference type="EMBL" id="USP78886.1"/>
    </source>
</evidence>
<protein>
    <recommendedName>
        <fullName evidence="7">Tubulin-specific chaperone D C-terminal domain-containing protein</fullName>
    </recommendedName>
</protein>
<dbReference type="InterPro" id="IPR021133">
    <property type="entry name" value="HEAT_type_2"/>
</dbReference>
<organism evidence="5 6">
    <name type="scientific">Curvularia clavata</name>
    <dbReference type="NCBI Taxonomy" id="95742"/>
    <lineage>
        <taxon>Eukaryota</taxon>
        <taxon>Fungi</taxon>
        <taxon>Dikarya</taxon>
        <taxon>Ascomycota</taxon>
        <taxon>Pezizomycotina</taxon>
        <taxon>Dothideomycetes</taxon>
        <taxon>Pleosporomycetidae</taxon>
        <taxon>Pleosporales</taxon>
        <taxon>Pleosporineae</taxon>
        <taxon>Pleosporaceae</taxon>
        <taxon>Curvularia</taxon>
    </lineage>
</organism>
<evidence type="ECO:0000256" key="1">
    <source>
        <dbReference type="ARBA" id="ARBA00023186"/>
    </source>
</evidence>
<keyword evidence="1" id="KW-0143">Chaperone</keyword>
<dbReference type="GO" id="GO:0007023">
    <property type="term" value="P:post-chaperonin tubulin folding pathway"/>
    <property type="evidence" value="ECO:0007669"/>
    <property type="project" value="InterPro"/>
</dbReference>
<reference evidence="5" key="1">
    <citation type="submission" date="2021-12" db="EMBL/GenBank/DDBJ databases">
        <title>Curvularia clavata genome.</title>
        <authorList>
            <person name="Cao Y."/>
        </authorList>
    </citation>
    <scope>NUCLEOTIDE SEQUENCE</scope>
    <source>
        <strain evidence="5">Yc1106</strain>
    </source>
</reference>
<accession>A0A9Q8ZAY7</accession>
<evidence type="ECO:0000259" key="4">
    <source>
        <dbReference type="Pfam" id="PF25767"/>
    </source>
</evidence>
<evidence type="ECO:0000313" key="6">
    <source>
        <dbReference type="Proteomes" id="UP001056012"/>
    </source>
</evidence>
<dbReference type="GO" id="GO:0048487">
    <property type="term" value="F:beta-tubulin binding"/>
    <property type="evidence" value="ECO:0007669"/>
    <property type="project" value="InterPro"/>
</dbReference>
<dbReference type="GO" id="GO:0007021">
    <property type="term" value="P:tubulin complex assembly"/>
    <property type="evidence" value="ECO:0007669"/>
    <property type="project" value="InterPro"/>
</dbReference>
<feature type="repeat" description="HEAT" evidence="2">
    <location>
        <begin position="355"/>
        <end position="392"/>
    </location>
</feature>
<dbReference type="PANTHER" id="PTHR12658:SF0">
    <property type="entry name" value="TUBULIN-SPECIFIC CHAPERONE D"/>
    <property type="match status" value="1"/>
</dbReference>
<evidence type="ECO:0000256" key="2">
    <source>
        <dbReference type="PROSITE-ProRule" id="PRU00103"/>
    </source>
</evidence>